<dbReference type="RefSeq" id="WP_096379086.1">
    <property type="nucleotide sequence ID" value="NZ_AP014940.1"/>
</dbReference>
<dbReference type="CDD" id="cd17260">
    <property type="entry name" value="RMtype1_S_EcoEI-TRD1-CR1_like"/>
    <property type="match status" value="1"/>
</dbReference>
<feature type="region of interest" description="Disordered" evidence="5">
    <location>
        <begin position="500"/>
        <end position="523"/>
    </location>
</feature>
<evidence type="ECO:0000256" key="1">
    <source>
        <dbReference type="ARBA" id="ARBA00010923"/>
    </source>
</evidence>
<dbReference type="InterPro" id="IPR000055">
    <property type="entry name" value="Restrct_endonuc_typeI_TRD"/>
</dbReference>
<dbReference type="Gene3D" id="3.90.220.20">
    <property type="entry name" value="DNA methylase specificity domains"/>
    <property type="match status" value="4"/>
</dbReference>
<evidence type="ECO:0000259" key="6">
    <source>
        <dbReference type="Pfam" id="PF01420"/>
    </source>
</evidence>
<dbReference type="CDD" id="cd17261">
    <property type="entry name" value="RMtype1_S_EcoKI-TRD2-CR2_like"/>
    <property type="match status" value="1"/>
</dbReference>
<keyword evidence="3" id="KW-0238">DNA-binding</keyword>
<gene>
    <name evidence="7" type="ORF">LEN_3178</name>
</gene>
<evidence type="ECO:0000313" key="8">
    <source>
        <dbReference type="Proteomes" id="UP000218824"/>
    </source>
</evidence>
<keyword evidence="4" id="KW-0175">Coiled coil</keyword>
<dbReference type="KEGG" id="lem:LEN_3178"/>
<comment type="similarity">
    <text evidence="1">Belongs to the type-I restriction system S methylase family.</text>
</comment>
<dbReference type="GO" id="GO:0003677">
    <property type="term" value="F:DNA binding"/>
    <property type="evidence" value="ECO:0007669"/>
    <property type="project" value="UniProtKB-KW"/>
</dbReference>
<dbReference type="InterPro" id="IPR051212">
    <property type="entry name" value="Type-I_RE_S_subunit"/>
</dbReference>
<protein>
    <recommendedName>
        <fullName evidence="6">Type I restriction modification DNA specificity domain-containing protein</fullName>
    </recommendedName>
</protein>
<dbReference type="GeneID" id="83065003"/>
<dbReference type="GO" id="GO:0009307">
    <property type="term" value="P:DNA restriction-modification system"/>
    <property type="evidence" value="ECO:0007669"/>
    <property type="project" value="UniProtKB-KW"/>
</dbReference>
<dbReference type="AlphaFoldDB" id="A0AAU9ANF9"/>
<dbReference type="SUPFAM" id="SSF116734">
    <property type="entry name" value="DNA methylase specificity domain"/>
    <property type="match status" value="2"/>
</dbReference>
<organism evidence="7 8">
    <name type="scientific">Lysobacter enzymogenes</name>
    <dbReference type="NCBI Taxonomy" id="69"/>
    <lineage>
        <taxon>Bacteria</taxon>
        <taxon>Pseudomonadati</taxon>
        <taxon>Pseudomonadota</taxon>
        <taxon>Gammaproteobacteria</taxon>
        <taxon>Lysobacterales</taxon>
        <taxon>Lysobacteraceae</taxon>
        <taxon>Lysobacter</taxon>
    </lineage>
</organism>
<dbReference type="InterPro" id="IPR044946">
    <property type="entry name" value="Restrct_endonuc_typeI_TRD_sf"/>
</dbReference>
<feature type="coiled-coil region" evidence="4">
    <location>
        <begin position="173"/>
        <end position="210"/>
    </location>
</feature>
<accession>A0AAU9ANF9</accession>
<dbReference type="EMBL" id="AP014940">
    <property type="protein sequence ID" value="BAV98665.1"/>
    <property type="molecule type" value="Genomic_DNA"/>
</dbReference>
<dbReference type="PANTHER" id="PTHR43140:SF1">
    <property type="entry name" value="TYPE I RESTRICTION ENZYME ECOKI SPECIFICITY SUBUNIT"/>
    <property type="match status" value="1"/>
</dbReference>
<dbReference type="Proteomes" id="UP000218824">
    <property type="component" value="Chromosome"/>
</dbReference>
<reference evidence="7 8" key="1">
    <citation type="journal article" date="2017" name="DNA Res.">
        <title>Complete genome sequence and expression profile of the commercial lytic enzyme producer Lysobacter enzymogenes M497-1.</title>
        <authorList>
            <person name="Takami H."/>
            <person name="Toyoda A."/>
            <person name="Uchiyama I."/>
            <person name="Itoh T."/>
            <person name="Takaki Y."/>
            <person name="Arai W."/>
            <person name="Nishi S."/>
            <person name="Kawai M."/>
            <person name="Shinya K."/>
            <person name="Ikeda H."/>
        </authorList>
    </citation>
    <scope>NUCLEOTIDE SEQUENCE [LARGE SCALE GENOMIC DNA]</scope>
    <source>
        <strain evidence="7 8">M497-1</strain>
    </source>
</reference>
<feature type="compositionally biased region" description="Basic residues" evidence="5">
    <location>
        <begin position="512"/>
        <end position="523"/>
    </location>
</feature>
<dbReference type="Pfam" id="PF01420">
    <property type="entry name" value="Methylase_S"/>
    <property type="match status" value="1"/>
</dbReference>
<keyword evidence="2" id="KW-0680">Restriction system</keyword>
<feature type="domain" description="Type I restriction modification DNA specificity" evidence="6">
    <location>
        <begin position="15"/>
        <end position="181"/>
    </location>
</feature>
<dbReference type="PANTHER" id="PTHR43140">
    <property type="entry name" value="TYPE-1 RESTRICTION ENZYME ECOKI SPECIFICITY PROTEIN"/>
    <property type="match status" value="1"/>
</dbReference>
<evidence type="ECO:0000256" key="2">
    <source>
        <dbReference type="ARBA" id="ARBA00022747"/>
    </source>
</evidence>
<evidence type="ECO:0000313" key="7">
    <source>
        <dbReference type="EMBL" id="BAV98665.1"/>
    </source>
</evidence>
<evidence type="ECO:0000256" key="5">
    <source>
        <dbReference type="SAM" id="MobiDB-lite"/>
    </source>
</evidence>
<proteinExistence type="inferred from homology"/>
<evidence type="ECO:0000256" key="3">
    <source>
        <dbReference type="ARBA" id="ARBA00023125"/>
    </source>
</evidence>
<sequence length="523" mass="57134">MTELAVDFGSELPASWTVAAIKEVVEISPKLDVSKLNDDHLVHFVPMAAVAEDFGGLDSSLLRPMREVRKGYTAFSEGDVLFAKITPCMENGKGAIVPKLPHIHAFGSTEFHVLRPGGAIADKWLAYYISQPDFRRVARQNMTGTAGQLRVPATWLSSAGLPLPPRAEQTRIVEKLEELLSGLDAGVAELKAAQRKLAQYRQSLLKAAMEGALTVDWRATHGKPQETGAELLRRILSGRRARWEQKQLAKFAEQGKTPAKGWQAKYPEPTTPKVDDLSTLPDGWTWANVDQLSPDDLANGRSVPTAEVGAKVLRLTAVRGGKIDLSEWKYGAWSEEEAKPFAVTEGDLLVVRGNGSLALVGRAGLVGKVPDQVAYPDTLIRLRTIETVVRSAWMSLNWNSELSRNHLEKRARTSAGIYKISQPDIVSVRVPVPPLAEQDRILAEFDTHMKQIGSVEAALDAALKQATAQRKNLLKAAFAGHLVPQDPSDEPANELLARLRATREADGSGGKTIKRGRKAKETA</sequence>
<dbReference type="REBASE" id="165182">
    <property type="entry name" value="S.Len4971ORF3180P"/>
</dbReference>
<evidence type="ECO:0000256" key="4">
    <source>
        <dbReference type="SAM" id="Coils"/>
    </source>
</evidence>
<name>A0AAU9ANF9_LYSEN</name>